<keyword evidence="5" id="KW-0378">Hydrolase</keyword>
<dbReference type="SUPFAM" id="SSF50993">
    <property type="entry name" value="Peptidase/esterase 'gauge' domain"/>
    <property type="match status" value="1"/>
</dbReference>
<dbReference type="PROSITE" id="PS00708">
    <property type="entry name" value="PRO_ENDOPEP_SER"/>
    <property type="match status" value="1"/>
</dbReference>
<dbReference type="Pfam" id="PF02897">
    <property type="entry name" value="Peptidase_S9_N"/>
    <property type="match status" value="1"/>
</dbReference>
<protein>
    <recommendedName>
        <fullName evidence="3">prolyl oligopeptidase</fullName>
        <ecNumber evidence="3">3.4.21.26</ecNumber>
    </recommendedName>
</protein>
<evidence type="ECO:0000256" key="4">
    <source>
        <dbReference type="ARBA" id="ARBA00022670"/>
    </source>
</evidence>
<comment type="caution">
    <text evidence="9">The sequence shown here is derived from an EMBL/GenBank/DDBJ whole genome shotgun (WGS) entry which is preliminary data.</text>
</comment>
<proteinExistence type="inferred from homology"/>
<dbReference type="InterPro" id="IPR051167">
    <property type="entry name" value="Prolyl_oligopep/macrocyclase"/>
</dbReference>
<dbReference type="InterPro" id="IPR029058">
    <property type="entry name" value="AB_hydrolase_fold"/>
</dbReference>
<reference evidence="9 10" key="1">
    <citation type="submission" date="2018-08" db="EMBL/GenBank/DDBJ databases">
        <title>Genomic Encyclopedia of Type Strains, Phase III (KMG-III): the genomes of soil and plant-associated and newly described type strains.</title>
        <authorList>
            <person name="Whitman W."/>
        </authorList>
    </citation>
    <scope>NUCLEOTIDE SEQUENCE [LARGE SCALE GENOMIC DNA]</scope>
    <source>
        <strain evidence="9 10">325-5</strain>
    </source>
</reference>
<name>A0A3D9RXW0_9FLAO</name>
<evidence type="ECO:0000256" key="6">
    <source>
        <dbReference type="ARBA" id="ARBA00022825"/>
    </source>
</evidence>
<sequence>MNITKYIVSSLIVLSVNIVNSQITYPKTVKKPTENQYHTTKIVDDYQWLEKIESPEVRDWVDLQNKLSEKYLNKIDRKIGSNRQMNRFMYYDMEYDNESKAIKNDKLYFTLMYPGANSKPCIYYSKGLKGGYERLISPSSISKKDDIIFTSLCPSRDGRFLAYQFNRNGSDWKELKIVQLKNRHYFKETIKHIITSEIYWFGQGFFYKKFRYTSELGKRNFPSIYYHKLGTEQSEDQLIFDTNSEKEELNIYGTPKQNLFIIKKSNKFEEKFSFYYLNPKESHFDFKPMFEDIKYNISIIGYKSDTVYALTKIKENKYIISFPLEQPKKWKLLSPIYKNAVFTDYELLEDKIVVAYQSNTSSFISIIDYNAEVLGEVVTPEGLSVSSLNFSEEFNKFFFKLSSYTVPPVTCQLDLENYNFEYLGKVEVGFDAKRYKFLRKNFTSHDGTKVPMFIVYKDSLLKNGNTPFLLNTYGGYGQIAKPTYKPGVIYFIENGGAYAYIHVRGGGELGEKWREAGKKLNKKNSILDFTMAAEYLIYEGYTKPKKIAITGGSHGGLITAAAIIQKPDLFGAAVIDVGVTDMLRFENSAVGSTFTNINEFGSVSNELEFNNLLSYSPYHNIDSKVNYPSMLIVTGSDDTRVPPYHSFKFVAKLQSNPEQKNPILLWTQDNTGHFGANEANSIIKENAFIYGFLMEELKKEKD</sequence>
<dbReference type="EC" id="3.4.21.26" evidence="3"/>
<keyword evidence="10" id="KW-1185">Reference proteome</keyword>
<evidence type="ECO:0000313" key="9">
    <source>
        <dbReference type="EMBL" id="REE81946.1"/>
    </source>
</evidence>
<dbReference type="RefSeq" id="WP_115879681.1">
    <property type="nucleotide sequence ID" value="NZ_QTTQ01000010.1"/>
</dbReference>
<evidence type="ECO:0000256" key="1">
    <source>
        <dbReference type="ARBA" id="ARBA00001070"/>
    </source>
</evidence>
<accession>A0A3D9RXW0</accession>
<dbReference type="InterPro" id="IPR001375">
    <property type="entry name" value="Peptidase_S9_cat"/>
</dbReference>
<dbReference type="PANTHER" id="PTHR42881">
    <property type="entry name" value="PROLYL ENDOPEPTIDASE"/>
    <property type="match status" value="1"/>
</dbReference>
<evidence type="ECO:0000259" key="8">
    <source>
        <dbReference type="Pfam" id="PF02897"/>
    </source>
</evidence>
<dbReference type="GO" id="GO:0005829">
    <property type="term" value="C:cytosol"/>
    <property type="evidence" value="ECO:0007669"/>
    <property type="project" value="TreeGrafter"/>
</dbReference>
<comment type="catalytic activity">
    <reaction evidence="1">
        <text>Hydrolysis of Pro-|-Xaa &gt;&gt; Ala-|-Xaa in oligopeptides.</text>
        <dbReference type="EC" id="3.4.21.26"/>
    </reaction>
</comment>
<dbReference type="InterPro" id="IPR023302">
    <property type="entry name" value="Pept_S9A_N"/>
</dbReference>
<dbReference type="SUPFAM" id="SSF53474">
    <property type="entry name" value="alpha/beta-Hydrolases"/>
    <property type="match status" value="1"/>
</dbReference>
<gene>
    <name evidence="9" type="ORF">BX611_1489</name>
</gene>
<dbReference type="Pfam" id="PF00326">
    <property type="entry name" value="Peptidase_S9"/>
    <property type="match status" value="1"/>
</dbReference>
<dbReference type="PANTHER" id="PTHR42881:SF2">
    <property type="entry name" value="PROLYL ENDOPEPTIDASE"/>
    <property type="match status" value="1"/>
</dbReference>
<dbReference type="GO" id="GO:0004252">
    <property type="term" value="F:serine-type endopeptidase activity"/>
    <property type="evidence" value="ECO:0007669"/>
    <property type="project" value="UniProtKB-EC"/>
</dbReference>
<feature type="domain" description="Peptidase S9A N-terminal" evidence="8">
    <location>
        <begin position="26"/>
        <end position="419"/>
    </location>
</feature>
<dbReference type="PRINTS" id="PR00862">
    <property type="entry name" value="PROLIGOPTASE"/>
</dbReference>
<dbReference type="InterPro" id="IPR002471">
    <property type="entry name" value="Pept_S9_AS"/>
</dbReference>
<dbReference type="Proteomes" id="UP000256429">
    <property type="component" value="Unassembled WGS sequence"/>
</dbReference>
<organism evidence="9 10">
    <name type="scientific">Lutibacter oceani</name>
    <dbReference type="NCBI Taxonomy" id="1853311"/>
    <lineage>
        <taxon>Bacteria</taxon>
        <taxon>Pseudomonadati</taxon>
        <taxon>Bacteroidota</taxon>
        <taxon>Flavobacteriia</taxon>
        <taxon>Flavobacteriales</taxon>
        <taxon>Flavobacteriaceae</taxon>
        <taxon>Lutibacter</taxon>
    </lineage>
</organism>
<keyword evidence="4" id="KW-0645">Protease</keyword>
<dbReference type="OrthoDB" id="9801421at2"/>
<keyword evidence="6" id="KW-0720">Serine protease</keyword>
<dbReference type="GO" id="GO:0070012">
    <property type="term" value="F:oligopeptidase activity"/>
    <property type="evidence" value="ECO:0007669"/>
    <property type="project" value="TreeGrafter"/>
</dbReference>
<dbReference type="Gene3D" id="2.130.10.120">
    <property type="entry name" value="Prolyl oligopeptidase, N-terminal domain"/>
    <property type="match status" value="1"/>
</dbReference>
<dbReference type="AlphaFoldDB" id="A0A3D9RXW0"/>
<evidence type="ECO:0000313" key="10">
    <source>
        <dbReference type="Proteomes" id="UP000256429"/>
    </source>
</evidence>
<dbReference type="EMBL" id="QTTQ01000010">
    <property type="protein sequence ID" value="REE81946.1"/>
    <property type="molecule type" value="Genomic_DNA"/>
</dbReference>
<evidence type="ECO:0000256" key="5">
    <source>
        <dbReference type="ARBA" id="ARBA00022801"/>
    </source>
</evidence>
<comment type="similarity">
    <text evidence="2">Belongs to the peptidase S9A family.</text>
</comment>
<evidence type="ECO:0000256" key="3">
    <source>
        <dbReference type="ARBA" id="ARBA00011897"/>
    </source>
</evidence>
<dbReference type="GO" id="GO:0006508">
    <property type="term" value="P:proteolysis"/>
    <property type="evidence" value="ECO:0007669"/>
    <property type="project" value="UniProtKB-KW"/>
</dbReference>
<evidence type="ECO:0000256" key="2">
    <source>
        <dbReference type="ARBA" id="ARBA00005228"/>
    </source>
</evidence>
<evidence type="ECO:0000259" key="7">
    <source>
        <dbReference type="Pfam" id="PF00326"/>
    </source>
</evidence>
<feature type="domain" description="Peptidase S9 prolyl oligopeptidase catalytic" evidence="7">
    <location>
        <begin position="490"/>
        <end position="699"/>
    </location>
</feature>
<dbReference type="Gene3D" id="3.40.50.1820">
    <property type="entry name" value="alpha/beta hydrolase"/>
    <property type="match status" value="1"/>
</dbReference>
<dbReference type="InterPro" id="IPR002470">
    <property type="entry name" value="Peptidase_S9A"/>
</dbReference>